<dbReference type="InterPro" id="IPR000719">
    <property type="entry name" value="Prot_kinase_dom"/>
</dbReference>
<comment type="caution">
    <text evidence="8">The sequence shown here is derived from an EMBL/GenBank/DDBJ whole genome shotgun (WGS) entry which is preliminary data.</text>
</comment>
<feature type="compositionally biased region" description="Pro residues" evidence="6">
    <location>
        <begin position="41"/>
        <end position="59"/>
    </location>
</feature>
<feature type="region of interest" description="Disordered" evidence="6">
    <location>
        <begin position="1"/>
        <end position="104"/>
    </location>
</feature>
<reference evidence="8 9" key="1">
    <citation type="journal article" date="2024" name="Science">
        <title>Giant polyketide synthase enzymes in the biosynthesis of giant marine polyether toxins.</title>
        <authorList>
            <person name="Fallon T.R."/>
            <person name="Shende V.V."/>
            <person name="Wierzbicki I.H."/>
            <person name="Pendleton A.L."/>
            <person name="Watervoot N.F."/>
            <person name="Auber R.P."/>
            <person name="Gonzalez D.J."/>
            <person name="Wisecaver J.H."/>
            <person name="Moore B.S."/>
        </authorList>
    </citation>
    <scope>NUCLEOTIDE SEQUENCE [LARGE SCALE GENOMIC DNA]</scope>
    <source>
        <strain evidence="8 9">12B1</strain>
    </source>
</reference>
<feature type="compositionally biased region" description="Basic and acidic residues" evidence="6">
    <location>
        <begin position="92"/>
        <end position="102"/>
    </location>
</feature>
<dbReference type="CDD" id="cd00180">
    <property type="entry name" value="PKc"/>
    <property type="match status" value="1"/>
</dbReference>
<name>A0AB34JE51_PRYPA</name>
<dbReference type="EMBL" id="JBGBPQ010000009">
    <property type="protein sequence ID" value="KAL1519890.1"/>
    <property type="molecule type" value="Genomic_DNA"/>
</dbReference>
<dbReference type="PANTHER" id="PTHR24353">
    <property type="entry name" value="CYCLIC NUCLEOTIDE-DEPENDENT PROTEIN KINASE"/>
    <property type="match status" value="1"/>
</dbReference>
<evidence type="ECO:0000259" key="7">
    <source>
        <dbReference type="PROSITE" id="PS50011"/>
    </source>
</evidence>
<dbReference type="GO" id="GO:0005524">
    <property type="term" value="F:ATP binding"/>
    <property type="evidence" value="ECO:0007669"/>
    <property type="project" value="UniProtKB-KW"/>
</dbReference>
<evidence type="ECO:0000256" key="1">
    <source>
        <dbReference type="ARBA" id="ARBA00022527"/>
    </source>
</evidence>
<sequence length="279" mass="30188">MLPSGRPCAVPSPDTLTAMARDANDSQITPAFTRDGLPSLRAPPPPPPEGTAPPPLVPPHPEEGEAQSSDDDVEQPRLPQPREGRAALSRQEAPDAAREGARPHAPPFEALIARGLLGYGTYAVLKLVEDFETGSLYTLKAFNKERMARGAGMAEAVQKELRMASLVAHLPHMLQPIAMYHDESAFYLLREVALRGTLRQLMERQGLLQEPEAKFYVAQATLALAHLHSARVVLRNLQPEHLLVDADGYLKLADLATAKQARAFPFTSPPALSGQGPTA</sequence>
<evidence type="ECO:0000256" key="2">
    <source>
        <dbReference type="ARBA" id="ARBA00022679"/>
    </source>
</evidence>
<dbReference type="PROSITE" id="PS50011">
    <property type="entry name" value="PROTEIN_KINASE_DOM"/>
    <property type="match status" value="1"/>
</dbReference>
<keyword evidence="9" id="KW-1185">Reference proteome</keyword>
<evidence type="ECO:0000256" key="4">
    <source>
        <dbReference type="ARBA" id="ARBA00022777"/>
    </source>
</evidence>
<dbReference type="Gene3D" id="1.10.510.10">
    <property type="entry name" value="Transferase(Phosphotransferase) domain 1"/>
    <property type="match status" value="1"/>
</dbReference>
<evidence type="ECO:0000313" key="8">
    <source>
        <dbReference type="EMBL" id="KAL1519890.1"/>
    </source>
</evidence>
<evidence type="ECO:0000256" key="6">
    <source>
        <dbReference type="SAM" id="MobiDB-lite"/>
    </source>
</evidence>
<protein>
    <recommendedName>
        <fullName evidence="7">Protein kinase domain-containing protein</fullName>
    </recommendedName>
</protein>
<keyword evidence="4" id="KW-0418">Kinase</keyword>
<dbReference type="GO" id="GO:0005952">
    <property type="term" value="C:cAMP-dependent protein kinase complex"/>
    <property type="evidence" value="ECO:0007669"/>
    <property type="project" value="TreeGrafter"/>
</dbReference>
<dbReference type="InterPro" id="IPR011009">
    <property type="entry name" value="Kinase-like_dom_sf"/>
</dbReference>
<evidence type="ECO:0000256" key="5">
    <source>
        <dbReference type="ARBA" id="ARBA00022840"/>
    </source>
</evidence>
<dbReference type="Pfam" id="PF00069">
    <property type="entry name" value="Pkinase"/>
    <property type="match status" value="1"/>
</dbReference>
<evidence type="ECO:0000256" key="3">
    <source>
        <dbReference type="ARBA" id="ARBA00022741"/>
    </source>
</evidence>
<dbReference type="GO" id="GO:0004691">
    <property type="term" value="F:cAMP-dependent protein kinase activity"/>
    <property type="evidence" value="ECO:0007669"/>
    <property type="project" value="TreeGrafter"/>
</dbReference>
<organism evidence="8 9">
    <name type="scientific">Prymnesium parvum</name>
    <name type="common">Toxic golden alga</name>
    <dbReference type="NCBI Taxonomy" id="97485"/>
    <lineage>
        <taxon>Eukaryota</taxon>
        <taxon>Haptista</taxon>
        <taxon>Haptophyta</taxon>
        <taxon>Prymnesiophyceae</taxon>
        <taxon>Prymnesiales</taxon>
        <taxon>Prymnesiaceae</taxon>
        <taxon>Prymnesium</taxon>
    </lineage>
</organism>
<feature type="compositionally biased region" description="Acidic residues" evidence="6">
    <location>
        <begin position="64"/>
        <end position="73"/>
    </location>
</feature>
<keyword evidence="1" id="KW-0723">Serine/threonine-protein kinase</keyword>
<dbReference type="Proteomes" id="UP001515480">
    <property type="component" value="Unassembled WGS sequence"/>
</dbReference>
<dbReference type="SUPFAM" id="SSF56112">
    <property type="entry name" value="Protein kinase-like (PK-like)"/>
    <property type="match status" value="1"/>
</dbReference>
<keyword evidence="3" id="KW-0547">Nucleotide-binding</keyword>
<feature type="domain" description="Protein kinase" evidence="7">
    <location>
        <begin position="111"/>
        <end position="279"/>
    </location>
</feature>
<keyword evidence="2" id="KW-0808">Transferase</keyword>
<dbReference type="AlphaFoldDB" id="A0AB34JE51"/>
<dbReference type="PANTHER" id="PTHR24353:SF37">
    <property type="entry name" value="CAMP-DEPENDENT PROTEIN KINASE CATALYTIC SUBUNIT PRKX"/>
    <property type="match status" value="1"/>
</dbReference>
<accession>A0AB34JE51</accession>
<gene>
    <name evidence="8" type="ORF">AB1Y20_023379</name>
</gene>
<keyword evidence="5" id="KW-0067">ATP-binding</keyword>
<evidence type="ECO:0000313" key="9">
    <source>
        <dbReference type="Proteomes" id="UP001515480"/>
    </source>
</evidence>
<dbReference type="SMART" id="SM00220">
    <property type="entry name" value="S_TKc"/>
    <property type="match status" value="1"/>
</dbReference>
<proteinExistence type="predicted"/>
<dbReference type="Gene3D" id="3.30.200.20">
    <property type="entry name" value="Phosphorylase Kinase, domain 1"/>
    <property type="match status" value="1"/>
</dbReference>